<feature type="compositionally biased region" description="Basic and acidic residues" evidence="1">
    <location>
        <begin position="1"/>
        <end position="11"/>
    </location>
</feature>
<dbReference type="SUPFAM" id="SSF55811">
    <property type="entry name" value="Nudix"/>
    <property type="match status" value="1"/>
</dbReference>
<evidence type="ECO:0000256" key="1">
    <source>
        <dbReference type="SAM" id="MobiDB-lite"/>
    </source>
</evidence>
<proteinExistence type="predicted"/>
<dbReference type="Gene3D" id="3.90.79.10">
    <property type="entry name" value="Nucleoside Triphosphate Pyrophosphohydrolase"/>
    <property type="match status" value="1"/>
</dbReference>
<dbReference type="InterPro" id="IPR015797">
    <property type="entry name" value="NUDIX_hydrolase-like_dom_sf"/>
</dbReference>
<name>A0A6C0HF11_9ZZZZ</name>
<organism evidence="2">
    <name type="scientific">viral metagenome</name>
    <dbReference type="NCBI Taxonomy" id="1070528"/>
    <lineage>
        <taxon>unclassified sequences</taxon>
        <taxon>metagenomes</taxon>
        <taxon>organismal metagenomes</taxon>
    </lineage>
</organism>
<dbReference type="AlphaFoldDB" id="A0A6C0HF11"/>
<evidence type="ECO:0000313" key="2">
    <source>
        <dbReference type="EMBL" id="QHT78745.1"/>
    </source>
</evidence>
<protein>
    <recommendedName>
        <fullName evidence="3">Nudix hydrolase domain-containing protein</fullName>
    </recommendedName>
</protein>
<sequence length="265" mass="30934">MEIKGDLKENLSSDGEDSEDNTETEIDDKFSSFRIENNENKPFRDYWHKKHTYKKSAYVLAIISTLKFLKYGANKLTNGVYMIKKDYDGTPDKETCALLGVPVKLITDFLIEDSELVISLKKSIELSYIDDIEEITTKYISKALHKFLPYFKSCNPLDLVLLNIEPRGFGRYARKYPTPRVTIPGGKMESDDLFNFESCGFREFKEETGLDITCCHEKISREKIRSSKRFTHLSSFQKRLKVLPYKKQQELLTKFESMYYLVKIK</sequence>
<accession>A0A6C0HF11</accession>
<evidence type="ECO:0008006" key="3">
    <source>
        <dbReference type="Google" id="ProtNLM"/>
    </source>
</evidence>
<dbReference type="EMBL" id="MN739936">
    <property type="protein sequence ID" value="QHT78745.1"/>
    <property type="molecule type" value="Genomic_DNA"/>
</dbReference>
<feature type="region of interest" description="Disordered" evidence="1">
    <location>
        <begin position="1"/>
        <end position="31"/>
    </location>
</feature>
<feature type="compositionally biased region" description="Acidic residues" evidence="1">
    <location>
        <begin position="14"/>
        <end position="26"/>
    </location>
</feature>
<reference evidence="2" key="1">
    <citation type="journal article" date="2020" name="Nature">
        <title>Giant virus diversity and host interactions through global metagenomics.</title>
        <authorList>
            <person name="Schulz F."/>
            <person name="Roux S."/>
            <person name="Paez-Espino D."/>
            <person name="Jungbluth S."/>
            <person name="Walsh D.A."/>
            <person name="Denef V.J."/>
            <person name="McMahon K.D."/>
            <person name="Konstantinidis K.T."/>
            <person name="Eloe-Fadrosh E.A."/>
            <person name="Kyrpides N.C."/>
            <person name="Woyke T."/>
        </authorList>
    </citation>
    <scope>NUCLEOTIDE SEQUENCE</scope>
    <source>
        <strain evidence="2">GVMAG-M-3300023179-92</strain>
    </source>
</reference>